<dbReference type="EMBL" id="GAIX01002279">
    <property type="protein sequence ID" value="JAA90281.1"/>
    <property type="molecule type" value="Transcribed_RNA"/>
</dbReference>
<name>S4PCU0_9NEOP</name>
<evidence type="ECO:0000313" key="1">
    <source>
        <dbReference type="EMBL" id="JAA90281.1"/>
    </source>
</evidence>
<reference evidence="1" key="1">
    <citation type="journal article" date="2013" name="BMC Genomics">
        <title>Unscrambling butterfly oogenesis.</title>
        <authorList>
            <person name="Carter J.M."/>
            <person name="Baker S.C."/>
            <person name="Pink R."/>
            <person name="Carter D.R."/>
            <person name="Collins A."/>
            <person name="Tomlin J."/>
            <person name="Gibbs M."/>
            <person name="Breuker C.J."/>
        </authorList>
    </citation>
    <scope>NUCLEOTIDE SEQUENCE</scope>
    <source>
        <tissue evidence="1">Ovary</tissue>
    </source>
</reference>
<organism evidence="1">
    <name type="scientific">Pararge aegeria</name>
    <name type="common">speckled wood butterfly</name>
    <dbReference type="NCBI Taxonomy" id="116150"/>
    <lineage>
        <taxon>Eukaryota</taxon>
        <taxon>Metazoa</taxon>
        <taxon>Ecdysozoa</taxon>
        <taxon>Arthropoda</taxon>
        <taxon>Hexapoda</taxon>
        <taxon>Insecta</taxon>
        <taxon>Pterygota</taxon>
        <taxon>Neoptera</taxon>
        <taxon>Endopterygota</taxon>
        <taxon>Lepidoptera</taxon>
        <taxon>Glossata</taxon>
        <taxon>Ditrysia</taxon>
        <taxon>Papilionoidea</taxon>
        <taxon>Nymphalidae</taxon>
        <taxon>Satyrinae</taxon>
        <taxon>Satyrini</taxon>
        <taxon>Parargina</taxon>
        <taxon>Pararge</taxon>
    </lineage>
</organism>
<protein>
    <submittedName>
        <fullName evidence="1">Timeless</fullName>
    </submittedName>
</protein>
<sequence>MHHVGGDMGSPISLFQPNIVRTFKAILKSDFEICDDWTDLIEYVMNKYVKKPLKMRSALLRSLGIDINGDDIRFQNTLVNAKPKPEKVLPQEKISVEPN</sequence>
<dbReference type="AlphaFoldDB" id="S4PCU0"/>
<accession>S4PCU0</accession>
<feature type="non-terminal residue" evidence="1">
    <location>
        <position position="99"/>
    </location>
</feature>
<proteinExistence type="predicted"/>
<reference evidence="1" key="2">
    <citation type="submission" date="2013-05" db="EMBL/GenBank/DDBJ databases">
        <authorList>
            <person name="Carter J.-M."/>
            <person name="Baker S.C."/>
            <person name="Pink R."/>
            <person name="Carter D.R.F."/>
            <person name="Collins A."/>
            <person name="Tomlin J."/>
            <person name="Gibbs M."/>
            <person name="Breuker C.J."/>
        </authorList>
    </citation>
    <scope>NUCLEOTIDE SEQUENCE</scope>
    <source>
        <tissue evidence="1">Ovary</tissue>
    </source>
</reference>